<dbReference type="AlphaFoldDB" id="A0A0E0PKM7"/>
<dbReference type="Proteomes" id="UP000008022">
    <property type="component" value="Unassembled WGS sequence"/>
</dbReference>
<dbReference type="EnsemblPlants" id="ORUFI05G12310.1">
    <property type="protein sequence ID" value="ORUFI05G12310.1"/>
    <property type="gene ID" value="ORUFI05G12310"/>
</dbReference>
<sequence length="283" mass="30236">MSHGITTSPLSSGDSFPLSFINKATKETRSETVRVDIKTAGCGLRGQRCKSGCHSVDQGGDDGSAQCGGRSGRIAKMPQWRFESVFICSRITYRCHSGLRRKAVVLGEKEVVQAPDRKPSEKVQERVHLVSLLRGLPPSPSATAKLADCAGVGIGEVGASPSTRCAANTWDPITVTKEGTLIRANNSDRRRRGGREGARSSWRRRGSSIVTEAGRELVVLNKQRPDPTTLRLDPVVKGSLPSCSHHVPSPPVADDAAVDGKGRDAEMDDEGVGIGGGSKHHQR</sequence>
<keyword evidence="3" id="KW-1185">Reference proteome</keyword>
<dbReference type="Gramene" id="ORUFI05G12310.1">
    <property type="protein sequence ID" value="ORUFI05G12310.1"/>
    <property type="gene ID" value="ORUFI05G12310"/>
</dbReference>
<protein>
    <submittedName>
        <fullName evidence="2">Uncharacterized protein</fullName>
    </submittedName>
</protein>
<evidence type="ECO:0000313" key="2">
    <source>
        <dbReference type="EnsemblPlants" id="ORUFI05G12310.1"/>
    </source>
</evidence>
<feature type="region of interest" description="Disordered" evidence="1">
    <location>
        <begin position="240"/>
        <end position="283"/>
    </location>
</feature>
<proteinExistence type="predicted"/>
<organism evidence="2 3">
    <name type="scientific">Oryza rufipogon</name>
    <name type="common">Brownbeard rice</name>
    <name type="synonym">Asian wild rice</name>
    <dbReference type="NCBI Taxonomy" id="4529"/>
    <lineage>
        <taxon>Eukaryota</taxon>
        <taxon>Viridiplantae</taxon>
        <taxon>Streptophyta</taxon>
        <taxon>Embryophyta</taxon>
        <taxon>Tracheophyta</taxon>
        <taxon>Spermatophyta</taxon>
        <taxon>Magnoliopsida</taxon>
        <taxon>Liliopsida</taxon>
        <taxon>Poales</taxon>
        <taxon>Poaceae</taxon>
        <taxon>BOP clade</taxon>
        <taxon>Oryzoideae</taxon>
        <taxon>Oryzeae</taxon>
        <taxon>Oryzinae</taxon>
        <taxon>Oryza</taxon>
    </lineage>
</organism>
<reference evidence="2" key="2">
    <citation type="submission" date="2015-06" db="UniProtKB">
        <authorList>
            <consortium name="EnsemblPlants"/>
        </authorList>
    </citation>
    <scope>IDENTIFICATION</scope>
</reference>
<feature type="region of interest" description="Disordered" evidence="1">
    <location>
        <begin position="184"/>
        <end position="207"/>
    </location>
</feature>
<dbReference type="HOGENOM" id="CLU_085872_0_0_1"/>
<evidence type="ECO:0000256" key="1">
    <source>
        <dbReference type="SAM" id="MobiDB-lite"/>
    </source>
</evidence>
<reference evidence="3" key="1">
    <citation type="submission" date="2013-06" db="EMBL/GenBank/DDBJ databases">
        <authorList>
            <person name="Zhao Q."/>
        </authorList>
    </citation>
    <scope>NUCLEOTIDE SEQUENCE</scope>
    <source>
        <strain evidence="3">cv. W1943</strain>
    </source>
</reference>
<evidence type="ECO:0000313" key="3">
    <source>
        <dbReference type="Proteomes" id="UP000008022"/>
    </source>
</evidence>
<name>A0A0E0PKM7_ORYRU</name>
<accession>A0A0E0PKM7</accession>
<dbReference type="OMA" id="WRFESVF"/>